<sequence>MSLWAQGTGLDLREEADPAPPAAGFTGQNCEENIDDCPENKCKNGGTCVDGVNTYNCRCPPEWTGAYLGMVGSGQDLVPGQAGWGWLRMMGGPTSRGQGLTPFTSGSAQTWLVYVGRLQPGCRQPLCPARCPGIEGLQHPTQP</sequence>
<keyword evidence="2" id="KW-0732">Signal</keyword>
<accession>A0ABQ9WIZ9</accession>
<dbReference type="EMBL" id="JASSZA010000001">
    <property type="protein sequence ID" value="KAK2120713.1"/>
    <property type="molecule type" value="Genomic_DNA"/>
</dbReference>
<keyword evidence="1 5" id="KW-0245">EGF-like domain</keyword>
<evidence type="ECO:0000256" key="5">
    <source>
        <dbReference type="PROSITE-ProRule" id="PRU00076"/>
    </source>
</evidence>
<feature type="domain" description="EGF-like" evidence="7">
    <location>
        <begin position="33"/>
        <end position="69"/>
    </location>
</feature>
<dbReference type="Gene3D" id="2.10.25.10">
    <property type="entry name" value="Laminin"/>
    <property type="match status" value="1"/>
</dbReference>
<name>A0ABQ9WIZ9_SAGOE</name>
<evidence type="ECO:0000256" key="3">
    <source>
        <dbReference type="ARBA" id="ARBA00022737"/>
    </source>
</evidence>
<comment type="caution">
    <text evidence="5">Lacks conserved residue(s) required for the propagation of feature annotation.</text>
</comment>
<keyword evidence="9" id="KW-1185">Reference proteome</keyword>
<keyword evidence="3" id="KW-0677">Repeat</keyword>
<proteinExistence type="predicted"/>
<dbReference type="Pfam" id="PF00008">
    <property type="entry name" value="EGF"/>
    <property type="match status" value="1"/>
</dbReference>
<dbReference type="Proteomes" id="UP001266305">
    <property type="component" value="Unassembled WGS sequence"/>
</dbReference>
<evidence type="ECO:0000259" key="7">
    <source>
        <dbReference type="PROSITE" id="PS50026"/>
    </source>
</evidence>
<reference evidence="8 9" key="1">
    <citation type="submission" date="2023-05" db="EMBL/GenBank/DDBJ databases">
        <title>B98-5 Cell Line De Novo Hybrid Assembly: An Optical Mapping Approach.</title>
        <authorList>
            <person name="Kananen K."/>
            <person name="Auerbach J.A."/>
            <person name="Kautto E."/>
            <person name="Blachly J.S."/>
        </authorList>
    </citation>
    <scope>NUCLEOTIDE SEQUENCE [LARGE SCALE GENOMIC DNA]</scope>
    <source>
        <strain evidence="8">B95-8</strain>
        <tissue evidence="8">Cell line</tissue>
    </source>
</reference>
<dbReference type="PANTHER" id="PTHR12916">
    <property type="entry name" value="CYTOCHROME C OXIDASE POLYPEPTIDE VIC-2"/>
    <property type="match status" value="1"/>
</dbReference>
<protein>
    <recommendedName>
        <fullName evidence="7">EGF-like domain-containing protein</fullName>
    </recommendedName>
</protein>
<keyword evidence="4" id="KW-1015">Disulfide bond</keyword>
<dbReference type="PROSITE" id="PS00010">
    <property type="entry name" value="ASX_HYDROXYL"/>
    <property type="match status" value="1"/>
</dbReference>
<evidence type="ECO:0000313" key="9">
    <source>
        <dbReference type="Proteomes" id="UP001266305"/>
    </source>
</evidence>
<dbReference type="SUPFAM" id="SSF57196">
    <property type="entry name" value="EGF/Laminin"/>
    <property type="match status" value="1"/>
</dbReference>
<dbReference type="PROSITE" id="PS50026">
    <property type="entry name" value="EGF_3"/>
    <property type="match status" value="1"/>
</dbReference>
<feature type="region of interest" description="Disordered" evidence="6">
    <location>
        <begin position="1"/>
        <end position="27"/>
    </location>
</feature>
<comment type="caution">
    <text evidence="8">The sequence shown here is derived from an EMBL/GenBank/DDBJ whole genome shotgun (WGS) entry which is preliminary data.</text>
</comment>
<organism evidence="8 9">
    <name type="scientific">Saguinus oedipus</name>
    <name type="common">Cotton-top tamarin</name>
    <name type="synonym">Oedipomidas oedipus</name>
    <dbReference type="NCBI Taxonomy" id="9490"/>
    <lineage>
        <taxon>Eukaryota</taxon>
        <taxon>Metazoa</taxon>
        <taxon>Chordata</taxon>
        <taxon>Craniata</taxon>
        <taxon>Vertebrata</taxon>
        <taxon>Euteleostomi</taxon>
        <taxon>Mammalia</taxon>
        <taxon>Eutheria</taxon>
        <taxon>Euarchontoglires</taxon>
        <taxon>Primates</taxon>
        <taxon>Haplorrhini</taxon>
        <taxon>Platyrrhini</taxon>
        <taxon>Cebidae</taxon>
        <taxon>Callitrichinae</taxon>
        <taxon>Saguinus</taxon>
    </lineage>
</organism>
<dbReference type="InterPro" id="IPR018097">
    <property type="entry name" value="EGF_Ca-bd_CS"/>
</dbReference>
<evidence type="ECO:0000256" key="1">
    <source>
        <dbReference type="ARBA" id="ARBA00022536"/>
    </source>
</evidence>
<dbReference type="CDD" id="cd00054">
    <property type="entry name" value="EGF_CA"/>
    <property type="match status" value="1"/>
</dbReference>
<dbReference type="InterPro" id="IPR000742">
    <property type="entry name" value="EGF"/>
</dbReference>
<evidence type="ECO:0000256" key="4">
    <source>
        <dbReference type="ARBA" id="ARBA00023157"/>
    </source>
</evidence>
<dbReference type="InterPro" id="IPR000152">
    <property type="entry name" value="EGF-type_Asp/Asn_hydroxyl_site"/>
</dbReference>
<gene>
    <name evidence="8" type="ORF">P7K49_002099</name>
</gene>
<evidence type="ECO:0000256" key="6">
    <source>
        <dbReference type="SAM" id="MobiDB-lite"/>
    </source>
</evidence>
<dbReference type="PANTHER" id="PTHR12916:SF4">
    <property type="entry name" value="UNINFLATABLE, ISOFORM C"/>
    <property type="match status" value="1"/>
</dbReference>
<evidence type="ECO:0000313" key="8">
    <source>
        <dbReference type="EMBL" id="KAK2120713.1"/>
    </source>
</evidence>
<dbReference type="InterPro" id="IPR001881">
    <property type="entry name" value="EGF-like_Ca-bd_dom"/>
</dbReference>
<dbReference type="SMART" id="SM00179">
    <property type="entry name" value="EGF_CA"/>
    <property type="match status" value="1"/>
</dbReference>
<evidence type="ECO:0000256" key="2">
    <source>
        <dbReference type="ARBA" id="ARBA00022729"/>
    </source>
</evidence>
<dbReference type="PROSITE" id="PS01187">
    <property type="entry name" value="EGF_CA"/>
    <property type="match status" value="1"/>
</dbReference>